<protein>
    <recommendedName>
        <fullName evidence="7">GOST seven transmembrane domain-containing protein</fullName>
    </recommendedName>
</protein>
<evidence type="ECO:0000256" key="6">
    <source>
        <dbReference type="SAM" id="SignalP"/>
    </source>
</evidence>
<keyword evidence="5" id="KW-0472">Membrane</keyword>
<dbReference type="AlphaFoldDB" id="A0ABD3LU14"/>
<comment type="subcellular location">
    <subcellularLocation>
        <location evidence="1">Membrane</location>
        <topology evidence="1">Multi-pass membrane protein</topology>
    </subcellularLocation>
</comment>
<gene>
    <name evidence="8" type="ORF">ACJRO7_001157</name>
</gene>
<proteinExistence type="predicted"/>
<dbReference type="InterPro" id="IPR009637">
    <property type="entry name" value="GPR107/GPR108-like"/>
</dbReference>
<keyword evidence="4" id="KW-1133">Transmembrane helix</keyword>
<keyword evidence="3 6" id="KW-0732">Signal</keyword>
<dbReference type="PANTHER" id="PTHR21229">
    <property type="entry name" value="LUNG SEVEN TRANSMEMBRANE RECEPTOR"/>
    <property type="match status" value="1"/>
</dbReference>
<feature type="chain" id="PRO_5044827078" description="GOST seven transmembrane domain-containing protein" evidence="6">
    <location>
        <begin position="20"/>
        <end position="235"/>
    </location>
</feature>
<keyword evidence="2" id="KW-0812">Transmembrane</keyword>
<evidence type="ECO:0000313" key="9">
    <source>
        <dbReference type="Proteomes" id="UP001634007"/>
    </source>
</evidence>
<organism evidence="8 9">
    <name type="scientific">Eucalyptus globulus</name>
    <name type="common">Tasmanian blue gum</name>
    <dbReference type="NCBI Taxonomy" id="34317"/>
    <lineage>
        <taxon>Eukaryota</taxon>
        <taxon>Viridiplantae</taxon>
        <taxon>Streptophyta</taxon>
        <taxon>Embryophyta</taxon>
        <taxon>Tracheophyta</taxon>
        <taxon>Spermatophyta</taxon>
        <taxon>Magnoliopsida</taxon>
        <taxon>eudicotyledons</taxon>
        <taxon>Gunneridae</taxon>
        <taxon>Pentapetalae</taxon>
        <taxon>rosids</taxon>
        <taxon>malvids</taxon>
        <taxon>Myrtales</taxon>
        <taxon>Myrtaceae</taxon>
        <taxon>Myrtoideae</taxon>
        <taxon>Eucalypteae</taxon>
        <taxon>Eucalyptus</taxon>
    </lineage>
</organism>
<evidence type="ECO:0000313" key="8">
    <source>
        <dbReference type="EMBL" id="KAL3753866.1"/>
    </source>
</evidence>
<evidence type="ECO:0000259" key="7">
    <source>
        <dbReference type="Pfam" id="PF06814"/>
    </source>
</evidence>
<evidence type="ECO:0000256" key="1">
    <source>
        <dbReference type="ARBA" id="ARBA00004141"/>
    </source>
</evidence>
<dbReference type="EMBL" id="JBJKBG010000001">
    <property type="protein sequence ID" value="KAL3753866.1"/>
    <property type="molecule type" value="Genomic_DNA"/>
</dbReference>
<dbReference type="Proteomes" id="UP001634007">
    <property type="component" value="Unassembled WGS sequence"/>
</dbReference>
<dbReference type="Pfam" id="PF06814">
    <property type="entry name" value="GOST_TM"/>
    <property type="match status" value="1"/>
</dbReference>
<name>A0ABD3LU14_EUCGL</name>
<feature type="signal peptide" evidence="6">
    <location>
        <begin position="1"/>
        <end position="19"/>
    </location>
</feature>
<dbReference type="InterPro" id="IPR053937">
    <property type="entry name" value="GOST_TM"/>
</dbReference>
<evidence type="ECO:0000256" key="5">
    <source>
        <dbReference type="ARBA" id="ARBA00023136"/>
    </source>
</evidence>
<evidence type="ECO:0000256" key="4">
    <source>
        <dbReference type="ARBA" id="ARBA00022989"/>
    </source>
</evidence>
<accession>A0ABD3LU14</accession>
<dbReference type="PANTHER" id="PTHR21229:SF2">
    <property type="entry name" value="RE59932P"/>
    <property type="match status" value="1"/>
</dbReference>
<sequence>MAKPPLLLLLLLLLSPAVAEIKTLTIASDALPPPGPPRAPAQPARFCVLDSHYVVLLFTFRELPPPPTTVGTSCSASSSSFAVLVLIGTGGSFLKPFLQEREKKVLMIAIPLQVSANLASAVTYNQVFLLVDIICCCATIFPIVWSIRSLRETSKTDGKAARQLFRQFYIMVIGYLNFTRIYQWVSNAAEETVSLAFCAVMVYMFRPVERNECVALDEEQEKEPEMVLREEEFEL</sequence>
<comment type="caution">
    <text evidence="8">The sequence shown here is derived from an EMBL/GenBank/DDBJ whole genome shotgun (WGS) entry which is preliminary data.</text>
</comment>
<keyword evidence="9" id="KW-1185">Reference proteome</keyword>
<dbReference type="GO" id="GO:0016020">
    <property type="term" value="C:membrane"/>
    <property type="evidence" value="ECO:0007669"/>
    <property type="project" value="UniProtKB-SubCell"/>
</dbReference>
<reference evidence="8 9" key="1">
    <citation type="submission" date="2024-11" db="EMBL/GenBank/DDBJ databases">
        <title>Chromosome-level genome assembly of Eucalyptus globulus Labill. provides insights into its genome evolution.</title>
        <authorList>
            <person name="Li X."/>
        </authorList>
    </citation>
    <scope>NUCLEOTIDE SEQUENCE [LARGE SCALE GENOMIC DNA]</scope>
    <source>
        <strain evidence="8">CL2024</strain>
        <tissue evidence="8">Fresh tender leaves</tissue>
    </source>
</reference>
<evidence type="ECO:0000256" key="3">
    <source>
        <dbReference type="ARBA" id="ARBA00022729"/>
    </source>
</evidence>
<evidence type="ECO:0000256" key="2">
    <source>
        <dbReference type="ARBA" id="ARBA00022692"/>
    </source>
</evidence>
<feature type="domain" description="GOST seven transmembrane" evidence="7">
    <location>
        <begin position="72"/>
        <end position="188"/>
    </location>
</feature>